<evidence type="ECO:0000259" key="9">
    <source>
        <dbReference type="PROSITE" id="PS50928"/>
    </source>
</evidence>
<dbReference type="InterPro" id="IPR000515">
    <property type="entry name" value="MetI-like"/>
</dbReference>
<feature type="transmembrane region" description="Helical" evidence="8">
    <location>
        <begin position="100"/>
        <end position="118"/>
    </location>
</feature>
<dbReference type="Gene3D" id="1.10.3720.10">
    <property type="entry name" value="MetI-like"/>
    <property type="match status" value="1"/>
</dbReference>
<keyword evidence="3" id="KW-1003">Cell membrane</keyword>
<dbReference type="CDD" id="cd06261">
    <property type="entry name" value="TM_PBP2"/>
    <property type="match status" value="1"/>
</dbReference>
<evidence type="ECO:0000313" key="11">
    <source>
        <dbReference type="Proteomes" id="UP000609849"/>
    </source>
</evidence>
<keyword evidence="5 8" id="KW-0812">Transmembrane</keyword>
<feature type="domain" description="ABC transmembrane type-1" evidence="9">
    <location>
        <begin position="59"/>
        <end position="249"/>
    </location>
</feature>
<dbReference type="Pfam" id="PF00528">
    <property type="entry name" value="BPD_transp_1"/>
    <property type="match status" value="1"/>
</dbReference>
<feature type="transmembrane region" description="Helical" evidence="8">
    <location>
        <begin position="7"/>
        <end position="29"/>
    </location>
</feature>
<dbReference type="EMBL" id="JACRWE010000001">
    <property type="protein sequence ID" value="MBC5995508.1"/>
    <property type="molecule type" value="Genomic_DNA"/>
</dbReference>
<dbReference type="PANTHER" id="PTHR43357">
    <property type="entry name" value="INNER MEMBRANE ABC TRANSPORTER PERMEASE PROTEIN YDCV"/>
    <property type="match status" value="1"/>
</dbReference>
<feature type="transmembrane region" description="Helical" evidence="8">
    <location>
        <begin position="63"/>
        <end position="88"/>
    </location>
</feature>
<dbReference type="PROSITE" id="PS50928">
    <property type="entry name" value="ABC_TM1"/>
    <property type="match status" value="1"/>
</dbReference>
<organism evidence="10 11">
    <name type="scientific">Romboutsia faecis</name>
    <dbReference type="NCBI Taxonomy" id="2764597"/>
    <lineage>
        <taxon>Bacteria</taxon>
        <taxon>Bacillati</taxon>
        <taxon>Bacillota</taxon>
        <taxon>Clostridia</taxon>
        <taxon>Peptostreptococcales</taxon>
        <taxon>Peptostreptococcaceae</taxon>
        <taxon>Romboutsia</taxon>
    </lineage>
</organism>
<feature type="transmembrane region" description="Helical" evidence="8">
    <location>
        <begin position="230"/>
        <end position="250"/>
    </location>
</feature>
<feature type="transmembrane region" description="Helical" evidence="8">
    <location>
        <begin position="174"/>
        <end position="199"/>
    </location>
</feature>
<comment type="similarity">
    <text evidence="8">Belongs to the binding-protein-dependent transport system permease family.</text>
</comment>
<comment type="subcellular location">
    <subcellularLocation>
        <location evidence="1">Cell inner membrane</location>
        <topology evidence="1">Multi-pass membrane protein</topology>
    </subcellularLocation>
    <subcellularLocation>
        <location evidence="8">Cell membrane</location>
        <topology evidence="8">Multi-pass membrane protein</topology>
    </subcellularLocation>
</comment>
<dbReference type="SUPFAM" id="SSF161098">
    <property type="entry name" value="MetI-like"/>
    <property type="match status" value="1"/>
</dbReference>
<gene>
    <name evidence="10" type="ORF">H8923_01930</name>
</gene>
<evidence type="ECO:0000256" key="1">
    <source>
        <dbReference type="ARBA" id="ARBA00004429"/>
    </source>
</evidence>
<evidence type="ECO:0000313" key="10">
    <source>
        <dbReference type="EMBL" id="MBC5995508.1"/>
    </source>
</evidence>
<keyword evidence="7 8" id="KW-0472">Membrane</keyword>
<keyword evidence="4" id="KW-0997">Cell inner membrane</keyword>
<evidence type="ECO:0000256" key="4">
    <source>
        <dbReference type="ARBA" id="ARBA00022519"/>
    </source>
</evidence>
<comment type="caution">
    <text evidence="10">The sequence shown here is derived from an EMBL/GenBank/DDBJ whole genome shotgun (WGS) entry which is preliminary data.</text>
</comment>
<evidence type="ECO:0000256" key="3">
    <source>
        <dbReference type="ARBA" id="ARBA00022475"/>
    </source>
</evidence>
<evidence type="ECO:0000256" key="5">
    <source>
        <dbReference type="ARBA" id="ARBA00022692"/>
    </source>
</evidence>
<dbReference type="PANTHER" id="PTHR43357:SF4">
    <property type="entry name" value="INNER MEMBRANE ABC TRANSPORTER PERMEASE PROTEIN YDCV"/>
    <property type="match status" value="1"/>
</dbReference>
<dbReference type="RefSeq" id="WP_153925305.1">
    <property type="nucleotide sequence ID" value="NZ_JACRWE010000001.1"/>
</dbReference>
<evidence type="ECO:0000256" key="2">
    <source>
        <dbReference type="ARBA" id="ARBA00022448"/>
    </source>
</evidence>
<feature type="transmembrane region" description="Helical" evidence="8">
    <location>
        <begin position="124"/>
        <end position="145"/>
    </location>
</feature>
<reference evidence="10 11" key="1">
    <citation type="submission" date="2020-08" db="EMBL/GenBank/DDBJ databases">
        <authorList>
            <person name="Liu C."/>
            <person name="Sun Q."/>
        </authorList>
    </citation>
    <scope>NUCLEOTIDE SEQUENCE [LARGE SCALE GENOMIC DNA]</scope>
    <source>
        <strain evidence="10 11">NSJ-18</strain>
    </source>
</reference>
<evidence type="ECO:0000256" key="8">
    <source>
        <dbReference type="RuleBase" id="RU363032"/>
    </source>
</evidence>
<accession>A0ABR7JKQ4</accession>
<keyword evidence="11" id="KW-1185">Reference proteome</keyword>
<sequence>MKKFPEFFIGVIMTILFIPIVLTFLYSIATNWHSTVIPEGITFKWYEEIFRDSNFTSALIRTFTISVVTVALSIIIMVPTVYIIVMYFPKWERAMQSLVLLPYAIPGVICSVGLIQIYSKPPFLLSGTVWLLIGVYFIIILPFMYQGIRNSLRNINVVEFAQAAEILGASKTQIFLQVILPNILSGVIVSSLLSLSMLFGEFVMTNFLVGGRFETVQIYLKSLMDTSGHMASAIVISYFLFILIITSIAIKISKLSSNNKKEKINDVESSRIKNKFIGLKPKVEEVL</sequence>
<evidence type="ECO:0000256" key="7">
    <source>
        <dbReference type="ARBA" id="ARBA00023136"/>
    </source>
</evidence>
<keyword evidence="6 8" id="KW-1133">Transmembrane helix</keyword>
<dbReference type="InterPro" id="IPR035906">
    <property type="entry name" value="MetI-like_sf"/>
</dbReference>
<evidence type="ECO:0000256" key="6">
    <source>
        <dbReference type="ARBA" id="ARBA00022989"/>
    </source>
</evidence>
<protein>
    <submittedName>
        <fullName evidence="10">ABC transporter permease subunit</fullName>
    </submittedName>
</protein>
<dbReference type="Proteomes" id="UP000609849">
    <property type="component" value="Unassembled WGS sequence"/>
</dbReference>
<proteinExistence type="inferred from homology"/>
<name>A0ABR7JKQ4_9FIRM</name>
<keyword evidence="2 8" id="KW-0813">Transport</keyword>